<evidence type="ECO:0000256" key="1">
    <source>
        <dbReference type="ARBA" id="ARBA00022723"/>
    </source>
</evidence>
<dbReference type="AlphaFoldDB" id="A0A396IT10"/>
<feature type="transmembrane region" description="Helical" evidence="5">
    <location>
        <begin position="163"/>
        <end position="187"/>
    </location>
</feature>
<dbReference type="Pfam" id="PF16040">
    <property type="entry name" value="APD1-4_N"/>
    <property type="match status" value="1"/>
</dbReference>
<sequence length="198" mass="22654">MEEESCHKSQASEEAKHEDSNENQQEQLNTNPYRVNISITNSFMNFMLDDIWSCIVVLVVFWLIASVTLVVGVHGSVNLQLGPYSSSLIEINSVLIQSIKVEQNNKPKPGLMLYGFDLPPPLDVKINWTEMYDANIPAKSQEEWIFYLNKGSQLNVFYNVKSLVAPLFLVIAKGTLFYFIFYITIYVHSSLKKCMFIL</sequence>
<feature type="transmembrane region" description="Helical" evidence="5">
    <location>
        <begin position="51"/>
        <end position="73"/>
    </location>
</feature>
<name>A0A396IT10_MEDTR</name>
<dbReference type="GO" id="GO:0008270">
    <property type="term" value="F:zinc ion binding"/>
    <property type="evidence" value="ECO:0007669"/>
    <property type="project" value="UniProtKB-KW"/>
</dbReference>
<organism evidence="7">
    <name type="scientific">Medicago truncatula</name>
    <name type="common">Barrel medic</name>
    <name type="synonym">Medicago tribuloides</name>
    <dbReference type="NCBI Taxonomy" id="3880"/>
    <lineage>
        <taxon>Eukaryota</taxon>
        <taxon>Viridiplantae</taxon>
        <taxon>Streptophyta</taxon>
        <taxon>Embryophyta</taxon>
        <taxon>Tracheophyta</taxon>
        <taxon>Spermatophyta</taxon>
        <taxon>Magnoliopsida</taxon>
        <taxon>eudicotyledons</taxon>
        <taxon>Gunneridae</taxon>
        <taxon>Pentapetalae</taxon>
        <taxon>rosids</taxon>
        <taxon>fabids</taxon>
        <taxon>Fabales</taxon>
        <taxon>Fabaceae</taxon>
        <taxon>Papilionoideae</taxon>
        <taxon>50 kb inversion clade</taxon>
        <taxon>NPAAA clade</taxon>
        <taxon>Hologalegina</taxon>
        <taxon>IRL clade</taxon>
        <taxon>Trifolieae</taxon>
        <taxon>Medicago</taxon>
    </lineage>
</organism>
<keyword evidence="2" id="KW-0863">Zinc-finger</keyword>
<dbReference type="PANTHER" id="PTHR46858">
    <property type="entry name" value="OS05G0521000 PROTEIN"/>
    <property type="match status" value="1"/>
</dbReference>
<proteinExistence type="predicted"/>
<evidence type="ECO:0000256" key="4">
    <source>
        <dbReference type="SAM" id="MobiDB-lite"/>
    </source>
</evidence>
<evidence type="ECO:0000256" key="2">
    <source>
        <dbReference type="ARBA" id="ARBA00022771"/>
    </source>
</evidence>
<keyword evidence="5" id="KW-0812">Transmembrane</keyword>
<dbReference type="Proteomes" id="UP000265566">
    <property type="component" value="Chromosome 3"/>
</dbReference>
<evidence type="ECO:0000256" key="5">
    <source>
        <dbReference type="SAM" id="Phobius"/>
    </source>
</evidence>
<gene>
    <name evidence="7" type="ORF">MtrunA17_Chr3g0104781</name>
</gene>
<feature type="domain" description="E3 ubiquitin-protein ligase APD1-4 N-terminal" evidence="6">
    <location>
        <begin position="110"/>
        <end position="174"/>
    </location>
</feature>
<evidence type="ECO:0000256" key="3">
    <source>
        <dbReference type="ARBA" id="ARBA00022833"/>
    </source>
</evidence>
<feature type="region of interest" description="Disordered" evidence="4">
    <location>
        <begin position="1"/>
        <end position="29"/>
    </location>
</feature>
<evidence type="ECO:0000313" key="7">
    <source>
        <dbReference type="EMBL" id="RHN67633.1"/>
    </source>
</evidence>
<dbReference type="EMBL" id="PSQE01000003">
    <property type="protein sequence ID" value="RHN67633.1"/>
    <property type="molecule type" value="Genomic_DNA"/>
</dbReference>
<accession>A0A396IT10</accession>
<keyword evidence="5" id="KW-1133">Transmembrane helix</keyword>
<keyword evidence="1" id="KW-0479">Metal-binding</keyword>
<feature type="compositionally biased region" description="Basic and acidic residues" evidence="4">
    <location>
        <begin position="1"/>
        <end position="20"/>
    </location>
</feature>
<reference evidence="7" key="1">
    <citation type="journal article" date="2018" name="Nat. Plants">
        <title>Whole-genome landscape of Medicago truncatula symbiotic genes.</title>
        <authorList>
            <person name="Pecrix Y."/>
            <person name="Gamas P."/>
            <person name="Carrere S."/>
        </authorList>
    </citation>
    <scope>NUCLEOTIDE SEQUENCE</scope>
    <source>
        <tissue evidence="7">Leaves</tissue>
    </source>
</reference>
<evidence type="ECO:0000259" key="6">
    <source>
        <dbReference type="Pfam" id="PF16040"/>
    </source>
</evidence>
<dbReference type="Gramene" id="rna15840">
    <property type="protein sequence ID" value="RHN67633.1"/>
    <property type="gene ID" value="gene15840"/>
</dbReference>
<dbReference type="PANTHER" id="PTHR46858:SF11">
    <property type="entry name" value="LIGASE, PUTATIVE-RELATED"/>
    <property type="match status" value="1"/>
</dbReference>
<dbReference type="InterPro" id="IPR032008">
    <property type="entry name" value="APD1-4_N"/>
</dbReference>
<keyword evidence="3" id="KW-0862">Zinc</keyword>
<keyword evidence="5" id="KW-0472">Membrane</keyword>
<protein>
    <recommendedName>
        <fullName evidence="6">E3 ubiquitin-protein ligase APD1-4 N-terminal domain-containing protein</fullName>
    </recommendedName>
</protein>
<comment type="caution">
    <text evidence="7">The sequence shown here is derived from an EMBL/GenBank/DDBJ whole genome shotgun (WGS) entry which is preliminary data.</text>
</comment>